<evidence type="ECO:0000313" key="3">
    <source>
        <dbReference type="Proteomes" id="UP000323930"/>
    </source>
</evidence>
<dbReference type="InterPro" id="IPR024072">
    <property type="entry name" value="DHFR-like_dom_sf"/>
</dbReference>
<feature type="domain" description="Bacterial bifunctional deaminase-reductase C-terminal" evidence="1">
    <location>
        <begin position="3"/>
        <end position="186"/>
    </location>
</feature>
<protein>
    <submittedName>
        <fullName evidence="2">Dihydrofolate reductase</fullName>
    </submittedName>
</protein>
<name>A0A5D0HJD0_9FLAO</name>
<gene>
    <name evidence="2" type="ORF">FUA24_17595</name>
</gene>
<dbReference type="AlphaFoldDB" id="A0A5D0HJD0"/>
<proteinExistence type="predicted"/>
<accession>A0A5D0HJD0</accession>
<dbReference type="RefSeq" id="WP_148544384.1">
    <property type="nucleotide sequence ID" value="NZ_VSDQ01000718.1"/>
</dbReference>
<dbReference type="OrthoDB" id="195113at2"/>
<sequence>MRKLAILTFQSLDGIMQAPSDPKEDTSGAFTKGGWAQDWWNEVMEQVMREAMSVPYDLLLGRHTYEIFASHFPNANKDNPVAQKLNNAIKYVVASSKSPLEWENTIYLNKDFTSEIIELKKQDGPLLQVHGSWELIQELLKQNLVDELRLWTFPVIVGSGKRLLSEGTKFKKLSLIKSETCKNGAIMSIYKPIKTIDN</sequence>
<dbReference type="GO" id="GO:0009231">
    <property type="term" value="P:riboflavin biosynthetic process"/>
    <property type="evidence" value="ECO:0007669"/>
    <property type="project" value="InterPro"/>
</dbReference>
<dbReference type="Proteomes" id="UP000323930">
    <property type="component" value="Unassembled WGS sequence"/>
</dbReference>
<evidence type="ECO:0000313" key="2">
    <source>
        <dbReference type="EMBL" id="TYA71398.1"/>
    </source>
</evidence>
<evidence type="ECO:0000259" key="1">
    <source>
        <dbReference type="Pfam" id="PF01872"/>
    </source>
</evidence>
<dbReference type="PANTHER" id="PTHR38011:SF2">
    <property type="entry name" value="BIFUNCTIONAL DEAMINASE-REDUCTASE DOMAIN PROTEIN"/>
    <property type="match status" value="1"/>
</dbReference>
<keyword evidence="3" id="KW-1185">Reference proteome</keyword>
<dbReference type="InterPro" id="IPR050765">
    <property type="entry name" value="Riboflavin_Biosynth_HTPR"/>
</dbReference>
<dbReference type="PANTHER" id="PTHR38011">
    <property type="entry name" value="DIHYDROFOLATE REDUCTASE FAMILY PROTEIN (AFU_ORTHOLOGUE AFUA_8G06820)"/>
    <property type="match status" value="1"/>
</dbReference>
<comment type="caution">
    <text evidence="2">The sequence shown here is derived from an EMBL/GenBank/DDBJ whole genome shotgun (WGS) entry which is preliminary data.</text>
</comment>
<dbReference type="SUPFAM" id="SSF53597">
    <property type="entry name" value="Dihydrofolate reductase-like"/>
    <property type="match status" value="1"/>
</dbReference>
<dbReference type="Gene3D" id="3.40.430.10">
    <property type="entry name" value="Dihydrofolate Reductase, subunit A"/>
    <property type="match status" value="1"/>
</dbReference>
<dbReference type="GO" id="GO:0008703">
    <property type="term" value="F:5-amino-6-(5-phosphoribosylamino)uracil reductase activity"/>
    <property type="evidence" value="ECO:0007669"/>
    <property type="project" value="InterPro"/>
</dbReference>
<dbReference type="EMBL" id="VSDQ01000718">
    <property type="protein sequence ID" value="TYA71398.1"/>
    <property type="molecule type" value="Genomic_DNA"/>
</dbReference>
<dbReference type="InterPro" id="IPR002734">
    <property type="entry name" value="RibDG_C"/>
</dbReference>
<dbReference type="Pfam" id="PF01872">
    <property type="entry name" value="RibD_C"/>
    <property type="match status" value="1"/>
</dbReference>
<organism evidence="2 3">
    <name type="scientific">Seonamhaeicola marinus</name>
    <dbReference type="NCBI Taxonomy" id="1912246"/>
    <lineage>
        <taxon>Bacteria</taxon>
        <taxon>Pseudomonadati</taxon>
        <taxon>Bacteroidota</taxon>
        <taxon>Flavobacteriia</taxon>
        <taxon>Flavobacteriales</taxon>
        <taxon>Flavobacteriaceae</taxon>
    </lineage>
</organism>
<reference evidence="2 3" key="1">
    <citation type="submission" date="2019-08" db="EMBL/GenBank/DDBJ databases">
        <title>Seonamhaeicola sediminis sp. nov., isolated from marine sediment.</title>
        <authorList>
            <person name="Cao W.R."/>
        </authorList>
    </citation>
    <scope>NUCLEOTIDE SEQUENCE [LARGE SCALE GENOMIC DNA]</scope>
    <source>
        <strain evidence="2 3">B011</strain>
    </source>
</reference>